<dbReference type="Gene3D" id="1.10.10.60">
    <property type="entry name" value="Homeodomain-like"/>
    <property type="match status" value="1"/>
</dbReference>
<keyword evidence="1" id="KW-0805">Transcription regulation</keyword>
<dbReference type="PROSITE" id="PS01124">
    <property type="entry name" value="HTH_ARAC_FAMILY_2"/>
    <property type="match status" value="1"/>
</dbReference>
<keyword evidence="6" id="KW-1185">Reference proteome</keyword>
<accession>A0ABY6J4Q1</accession>
<evidence type="ECO:0000256" key="1">
    <source>
        <dbReference type="ARBA" id="ARBA00023015"/>
    </source>
</evidence>
<feature type="domain" description="HTH araC/xylS-type" evidence="4">
    <location>
        <begin position="186"/>
        <end position="284"/>
    </location>
</feature>
<reference evidence="5" key="1">
    <citation type="submission" date="2022-10" db="EMBL/GenBank/DDBJ databases">
        <title>Chitinophaga sp. nov., isolated from soil.</title>
        <authorList>
            <person name="Jeon C.O."/>
        </authorList>
    </citation>
    <scope>NUCLEOTIDE SEQUENCE</scope>
    <source>
        <strain evidence="5">R8</strain>
    </source>
</reference>
<dbReference type="InterPro" id="IPR020449">
    <property type="entry name" value="Tscrpt_reg_AraC-type_HTH"/>
</dbReference>
<dbReference type="Proteomes" id="UP001162741">
    <property type="component" value="Chromosome"/>
</dbReference>
<dbReference type="SMART" id="SM00342">
    <property type="entry name" value="HTH_ARAC"/>
    <property type="match status" value="1"/>
</dbReference>
<dbReference type="PRINTS" id="PR00032">
    <property type="entry name" value="HTHARAC"/>
</dbReference>
<dbReference type="Pfam" id="PF12833">
    <property type="entry name" value="HTH_18"/>
    <property type="match status" value="1"/>
</dbReference>
<dbReference type="PANTHER" id="PTHR43280">
    <property type="entry name" value="ARAC-FAMILY TRANSCRIPTIONAL REGULATOR"/>
    <property type="match status" value="1"/>
</dbReference>
<dbReference type="PANTHER" id="PTHR43280:SF32">
    <property type="entry name" value="TRANSCRIPTIONAL REGULATORY PROTEIN"/>
    <property type="match status" value="1"/>
</dbReference>
<evidence type="ECO:0000256" key="2">
    <source>
        <dbReference type="ARBA" id="ARBA00023125"/>
    </source>
</evidence>
<name>A0ABY6J4Q1_9BACT</name>
<evidence type="ECO:0000259" key="4">
    <source>
        <dbReference type="PROSITE" id="PS01124"/>
    </source>
</evidence>
<dbReference type="SUPFAM" id="SSF46689">
    <property type="entry name" value="Homeodomain-like"/>
    <property type="match status" value="1"/>
</dbReference>
<keyword evidence="2" id="KW-0238">DNA-binding</keyword>
<dbReference type="RefSeq" id="WP_264282523.1">
    <property type="nucleotide sequence ID" value="NZ_CP107006.1"/>
</dbReference>
<evidence type="ECO:0000313" key="6">
    <source>
        <dbReference type="Proteomes" id="UP001162741"/>
    </source>
</evidence>
<dbReference type="EMBL" id="CP107006">
    <property type="protein sequence ID" value="UYQ94656.1"/>
    <property type="molecule type" value="Genomic_DNA"/>
</dbReference>
<organism evidence="5 6">
    <name type="scientific">Chitinophaga horti</name>
    <dbReference type="NCBI Taxonomy" id="2920382"/>
    <lineage>
        <taxon>Bacteria</taxon>
        <taxon>Pseudomonadati</taxon>
        <taxon>Bacteroidota</taxon>
        <taxon>Chitinophagia</taxon>
        <taxon>Chitinophagales</taxon>
        <taxon>Chitinophagaceae</taxon>
        <taxon>Chitinophaga</taxon>
    </lineage>
</organism>
<protein>
    <submittedName>
        <fullName evidence="5">AraC family transcriptional regulator</fullName>
    </submittedName>
</protein>
<gene>
    <name evidence="5" type="ORF">MKQ68_06075</name>
</gene>
<dbReference type="InterPro" id="IPR009057">
    <property type="entry name" value="Homeodomain-like_sf"/>
</dbReference>
<proteinExistence type="predicted"/>
<evidence type="ECO:0000313" key="5">
    <source>
        <dbReference type="EMBL" id="UYQ94656.1"/>
    </source>
</evidence>
<evidence type="ECO:0000256" key="3">
    <source>
        <dbReference type="ARBA" id="ARBA00023163"/>
    </source>
</evidence>
<dbReference type="InterPro" id="IPR018060">
    <property type="entry name" value="HTH_AraC"/>
</dbReference>
<sequence length="287" mass="32700">MAKQEHIPVHSITQTSEYGLEITRSDSQGFLEARDPFVAHRDEHYIFALQETGSTQFIIDFEEVAVEGSCIFCVLPGQVHKLLHSHDAIGWFIAADLSWVNAANRAVLESQVTKLAPLPVQGEDARILSDALRLFSNVYQHQGRTPHAMQVLHSLADAWMGMFASVYLTHENSTASGESRMRSITRSFRQLLSRDYKMVKSPAAYASSLNLSPAYLNEAVKAVTGFPVSYWIHREIMLEARRMLYYTDSHIKEIAYALGYEDQAYFTRLFTRVTGMPPQQFRKLYRE</sequence>
<keyword evidence="3" id="KW-0804">Transcription</keyword>